<dbReference type="Proteomes" id="UP001589870">
    <property type="component" value="Unassembled WGS sequence"/>
</dbReference>
<dbReference type="InterPro" id="IPR046540">
    <property type="entry name" value="DMFA2_C"/>
</dbReference>
<evidence type="ECO:0000313" key="3">
    <source>
        <dbReference type="EMBL" id="MFC0862045.1"/>
    </source>
</evidence>
<dbReference type="EMBL" id="JBHMQT010000009">
    <property type="protein sequence ID" value="MFC0862045.1"/>
    <property type="molecule type" value="Genomic_DNA"/>
</dbReference>
<keyword evidence="4" id="KW-1185">Reference proteome</keyword>
<name>A0ABV6U2F9_9ACTN</name>
<dbReference type="RefSeq" id="WP_394300258.1">
    <property type="nucleotide sequence ID" value="NZ_JBHMQT010000009.1"/>
</dbReference>
<protein>
    <submittedName>
        <fullName evidence="3">N,N-dimethylformamidase beta subunit family domain-containing protein</fullName>
    </submittedName>
</protein>
<feature type="domain" description="N,N-dimethylformamidase beta subunit-like C-terminal" evidence="2">
    <location>
        <begin position="47"/>
        <end position="400"/>
    </location>
</feature>
<reference evidence="3 4" key="1">
    <citation type="submission" date="2024-09" db="EMBL/GenBank/DDBJ databases">
        <authorList>
            <person name="Sun Q."/>
            <person name="Mori K."/>
        </authorList>
    </citation>
    <scope>NUCLEOTIDE SEQUENCE [LARGE SCALE GENOMIC DNA]</scope>
    <source>
        <strain evidence="3 4">TBRC 1851</strain>
    </source>
</reference>
<evidence type="ECO:0000259" key="2">
    <source>
        <dbReference type="Pfam" id="PF20254"/>
    </source>
</evidence>
<sequence>MIVRAYATATSCPQGASLGFVLDRGAPVVVTDATDDRVVFEGIASAPRWELDIPADWRSSLYRARFGPEVPWPRTLPGNAPCPDNEVYFVVRQAVPSSPVLLSVPFTTWQAYNRAGEPGQSIYWTESATRAARVTFDRPGGGPSPERWEEGLTRWLRRTGYDVAWCSNLDLHDGLDLLSQHRMLIVNGHDEYWSMGMRDAVEEFVRRGGNVAFFSGNTCWWQIRFEDGGRTMVCYRDAVSDPMAASAGTASDGAAVDPRLTTVEWSAAPVNRPENTLTGVSFRAGAGAWGPYMPRMLEESYSTRFAAHWVFEGTGLTDGDKFGQGCLGYETDAAEFTEVAGVPRVTGRDGTPSSFVVLATADLRHWNSYGQGGMATMGVFTSGLGTVFTAATVNWGNGMDDPVVDRITRNVIDRLSSADGRHWDVIGPTSDLLALAVLGRTLYAVSADGMLLARELCGQNLPWQPVGPADGVRGLAVPREAANGVPLGLYGVTPEGRLLRLEESRWREAGPAPESAIGLAVADCTFWAATSSGELWRQVFGTGTWEPAGSSGGAVALGGMNGRLFALDSDGRLSTRLPPAPFEGGTAEEGTAEGGAAEGGADEEAGIVGVGTGWEPHADVVPGSTCTAHSGLFIAAGRGVPLRWRPI</sequence>
<evidence type="ECO:0000313" key="4">
    <source>
        <dbReference type="Proteomes" id="UP001589870"/>
    </source>
</evidence>
<dbReference type="Pfam" id="PF20254">
    <property type="entry name" value="DMFA2_C"/>
    <property type="match status" value="1"/>
</dbReference>
<proteinExistence type="predicted"/>
<accession>A0ABV6U2F9</accession>
<organism evidence="3 4">
    <name type="scientific">Sphaerimonospora cavernae</name>
    <dbReference type="NCBI Taxonomy" id="1740611"/>
    <lineage>
        <taxon>Bacteria</taxon>
        <taxon>Bacillati</taxon>
        <taxon>Actinomycetota</taxon>
        <taxon>Actinomycetes</taxon>
        <taxon>Streptosporangiales</taxon>
        <taxon>Streptosporangiaceae</taxon>
        <taxon>Sphaerimonospora</taxon>
    </lineage>
</organism>
<feature type="region of interest" description="Disordered" evidence="1">
    <location>
        <begin position="575"/>
        <end position="600"/>
    </location>
</feature>
<evidence type="ECO:0000256" key="1">
    <source>
        <dbReference type="SAM" id="MobiDB-lite"/>
    </source>
</evidence>
<comment type="caution">
    <text evidence="3">The sequence shown here is derived from an EMBL/GenBank/DDBJ whole genome shotgun (WGS) entry which is preliminary data.</text>
</comment>
<gene>
    <name evidence="3" type="ORF">ACFHYQ_07030</name>
</gene>